<dbReference type="SUPFAM" id="SSF52833">
    <property type="entry name" value="Thioredoxin-like"/>
    <property type="match status" value="1"/>
</dbReference>
<evidence type="ECO:0000256" key="1">
    <source>
        <dbReference type="ARBA" id="ARBA00004496"/>
    </source>
</evidence>
<dbReference type="SUPFAM" id="SSF47616">
    <property type="entry name" value="GST C-terminal domain-like"/>
    <property type="match status" value="2"/>
</dbReference>
<dbReference type="Pfam" id="PF00043">
    <property type="entry name" value="GST_C"/>
    <property type="match status" value="1"/>
</dbReference>
<proteinExistence type="inferred from homology"/>
<dbReference type="InterPro" id="IPR004046">
    <property type="entry name" value="GST_C"/>
</dbReference>
<dbReference type="Proteomes" id="UP000250572">
    <property type="component" value="Unassembled WGS sequence"/>
</dbReference>
<feature type="domain" description="GST C-terminal" evidence="7">
    <location>
        <begin position="86"/>
        <end position="269"/>
    </location>
</feature>
<sequence length="281" mass="31761">MEIYLDLVSPPCRAVYLFAEALKIPYAFKLVELLAGQQYSEEFGKLSVVRKVPVLKDGSFVLTESIAILQYLVQKCSVADHWFPAELQQRARVNEYLSWQHLNLRSHCSKVFLLRVRVPDQPHAAAADHYTSKNFTSSCFACCSFQQGLTNDFCGQALYPFIMGSEAPKEKLDAALEDMKQSLHLLEGKFLQGKPFIVGNKISVADVAAIVEIMQPLGVGVDGLEGRPKLTAWRERVKKELGVKLFDQAHEALLNSGDMQQKMQNNTELQKLKPMFVKYFR</sequence>
<keyword evidence="4" id="KW-0963">Cytoplasm</keyword>
<organism evidence="8 9">
    <name type="scientific">Gambusia affinis</name>
    <name type="common">Western mosquitofish</name>
    <name type="synonym">Heterandria affinis</name>
    <dbReference type="NCBI Taxonomy" id="33528"/>
    <lineage>
        <taxon>Eukaryota</taxon>
        <taxon>Metazoa</taxon>
        <taxon>Chordata</taxon>
        <taxon>Craniata</taxon>
        <taxon>Vertebrata</taxon>
        <taxon>Euteleostomi</taxon>
        <taxon>Actinopterygii</taxon>
        <taxon>Neopterygii</taxon>
        <taxon>Teleostei</taxon>
        <taxon>Neoteleostei</taxon>
        <taxon>Acanthomorphata</taxon>
        <taxon>Ovalentaria</taxon>
        <taxon>Atherinomorphae</taxon>
        <taxon>Cyprinodontiformes</taxon>
        <taxon>Poeciliidae</taxon>
        <taxon>Poeciliinae</taxon>
        <taxon>Gambusia</taxon>
    </lineage>
</organism>
<reference evidence="8 9" key="1">
    <citation type="journal article" date="2018" name="G3 (Bethesda)">
        <title>A High-Quality Reference Genome for the Invasive Mosquitofish Gambusia affinis Using a Chicago Library.</title>
        <authorList>
            <person name="Hoffberg S.L."/>
            <person name="Troendle N.J."/>
            <person name="Glenn T.C."/>
            <person name="Mahmud O."/>
            <person name="Louha S."/>
            <person name="Chalopin D."/>
            <person name="Bennetzen J.L."/>
            <person name="Mauricio R."/>
        </authorList>
    </citation>
    <scope>NUCLEOTIDE SEQUENCE [LARGE SCALE GENOMIC DNA]</scope>
    <source>
        <strain evidence="8">NE01/NJP1002.9</strain>
        <tissue evidence="8">Muscle</tissue>
    </source>
</reference>
<dbReference type="GO" id="GO:0004364">
    <property type="term" value="F:glutathione transferase activity"/>
    <property type="evidence" value="ECO:0007669"/>
    <property type="project" value="UniProtKB-EC"/>
</dbReference>
<dbReference type="Gene3D" id="1.20.1050.10">
    <property type="match status" value="2"/>
</dbReference>
<evidence type="ECO:0000256" key="4">
    <source>
        <dbReference type="ARBA" id="ARBA00022490"/>
    </source>
</evidence>
<dbReference type="GO" id="GO:0005737">
    <property type="term" value="C:cytoplasm"/>
    <property type="evidence" value="ECO:0007669"/>
    <property type="project" value="UniProtKB-SubCell"/>
</dbReference>
<keyword evidence="9" id="KW-1185">Reference proteome</keyword>
<dbReference type="FunFam" id="3.40.30.10:FF:000176">
    <property type="entry name" value="Glutathione S-transferase theta-1"/>
    <property type="match status" value="1"/>
</dbReference>
<dbReference type="InterPro" id="IPR004045">
    <property type="entry name" value="Glutathione_S-Trfase_N"/>
</dbReference>
<dbReference type="Pfam" id="PF02798">
    <property type="entry name" value="GST_N"/>
    <property type="match status" value="1"/>
</dbReference>
<gene>
    <name evidence="8" type="ORF">CCH79_00016255</name>
</gene>
<evidence type="ECO:0000256" key="5">
    <source>
        <dbReference type="ARBA" id="ARBA00047960"/>
    </source>
</evidence>
<protein>
    <recommendedName>
        <fullName evidence="3">glutathione transferase</fullName>
        <ecNumber evidence="3">2.5.1.18</ecNumber>
    </recommendedName>
</protein>
<name>A0A315VM32_GAMAF</name>
<dbReference type="InterPro" id="IPR040079">
    <property type="entry name" value="Glutathione_S-Trfase"/>
</dbReference>
<evidence type="ECO:0000259" key="7">
    <source>
        <dbReference type="PROSITE" id="PS50405"/>
    </source>
</evidence>
<dbReference type="SFLD" id="SFLDS00019">
    <property type="entry name" value="Glutathione_Transferase_(cytos"/>
    <property type="match status" value="1"/>
</dbReference>
<dbReference type="InterPro" id="IPR036249">
    <property type="entry name" value="Thioredoxin-like_sf"/>
</dbReference>
<comment type="similarity">
    <text evidence="2">Belongs to the GST superfamily. Theta family.</text>
</comment>
<dbReference type="PROSITE" id="PS50404">
    <property type="entry name" value="GST_NTER"/>
    <property type="match status" value="1"/>
</dbReference>
<comment type="caution">
    <text evidence="8">The sequence shown here is derived from an EMBL/GenBank/DDBJ whole genome shotgun (WGS) entry which is preliminary data.</text>
</comment>
<evidence type="ECO:0000313" key="8">
    <source>
        <dbReference type="EMBL" id="PWA24148.1"/>
    </source>
</evidence>
<comment type="subcellular location">
    <subcellularLocation>
        <location evidence="1">Cytoplasm</location>
    </subcellularLocation>
</comment>
<dbReference type="InterPro" id="IPR040077">
    <property type="entry name" value="GST_C_Theta"/>
</dbReference>
<dbReference type="InterPro" id="IPR036282">
    <property type="entry name" value="Glutathione-S-Trfase_C_sf"/>
</dbReference>
<accession>A0A315VM32</accession>
<feature type="domain" description="GST N-terminal" evidence="6">
    <location>
        <begin position="1"/>
        <end position="80"/>
    </location>
</feature>
<dbReference type="EC" id="2.5.1.18" evidence="3"/>
<dbReference type="STRING" id="33528.ENSGAFP00000000397"/>
<dbReference type="EMBL" id="NHOQ01001472">
    <property type="protein sequence ID" value="PWA24148.1"/>
    <property type="molecule type" value="Genomic_DNA"/>
</dbReference>
<dbReference type="InterPro" id="IPR051369">
    <property type="entry name" value="GST_Theta"/>
</dbReference>
<dbReference type="AlphaFoldDB" id="A0A315VM32"/>
<dbReference type="PANTHER" id="PTHR43917:SF9">
    <property type="entry name" value="GLUTATHIONE S-TRANSFERASE THETA-1"/>
    <property type="match status" value="1"/>
</dbReference>
<dbReference type="CDD" id="cd03183">
    <property type="entry name" value="GST_C_Theta"/>
    <property type="match status" value="1"/>
</dbReference>
<comment type="catalytic activity">
    <reaction evidence="5">
        <text>RX + glutathione = an S-substituted glutathione + a halide anion + H(+)</text>
        <dbReference type="Rhea" id="RHEA:16437"/>
        <dbReference type="ChEBI" id="CHEBI:15378"/>
        <dbReference type="ChEBI" id="CHEBI:16042"/>
        <dbReference type="ChEBI" id="CHEBI:17792"/>
        <dbReference type="ChEBI" id="CHEBI:57925"/>
        <dbReference type="ChEBI" id="CHEBI:90779"/>
        <dbReference type="EC" id="2.5.1.18"/>
    </reaction>
</comment>
<evidence type="ECO:0000256" key="3">
    <source>
        <dbReference type="ARBA" id="ARBA00012452"/>
    </source>
</evidence>
<dbReference type="PROSITE" id="PS50405">
    <property type="entry name" value="GST_CTER"/>
    <property type="match status" value="1"/>
</dbReference>
<evidence type="ECO:0000313" key="9">
    <source>
        <dbReference type="Proteomes" id="UP000250572"/>
    </source>
</evidence>
<dbReference type="PANTHER" id="PTHR43917">
    <property type="match status" value="1"/>
</dbReference>
<dbReference type="GO" id="GO:0006749">
    <property type="term" value="P:glutathione metabolic process"/>
    <property type="evidence" value="ECO:0007669"/>
    <property type="project" value="TreeGrafter"/>
</dbReference>
<dbReference type="Gene3D" id="3.40.30.10">
    <property type="entry name" value="Glutaredoxin"/>
    <property type="match status" value="1"/>
</dbReference>
<evidence type="ECO:0000256" key="2">
    <source>
        <dbReference type="ARBA" id="ARBA00009899"/>
    </source>
</evidence>
<evidence type="ECO:0000259" key="6">
    <source>
        <dbReference type="PROSITE" id="PS50404"/>
    </source>
</evidence>
<dbReference type="InterPro" id="IPR010987">
    <property type="entry name" value="Glutathione-S-Trfase_C-like"/>
</dbReference>